<evidence type="ECO:0000313" key="2">
    <source>
        <dbReference type="Proteomes" id="UP000679690"/>
    </source>
</evidence>
<sequence length="110" mass="12648">MKARTMAHFHRAETQHTDWCARDHRCGVAEHRSADLTAREIGGRAWLTRVRAGDVEYVEIRARIPLHPTEKVARWQLATALTLMRALLVEVAPRLSRLTGRDQRKLDRSA</sequence>
<dbReference type="Proteomes" id="UP000679690">
    <property type="component" value="Unassembled WGS sequence"/>
</dbReference>
<evidence type="ECO:0000313" key="1">
    <source>
        <dbReference type="EMBL" id="MBO3740001.1"/>
    </source>
</evidence>
<accession>A0ABS3UML7</accession>
<proteinExistence type="predicted"/>
<name>A0ABS3UML7_9ACTN</name>
<keyword evidence="2" id="KW-1185">Reference proteome</keyword>
<comment type="caution">
    <text evidence="1">The sequence shown here is derived from an EMBL/GenBank/DDBJ whole genome shotgun (WGS) entry which is preliminary data.</text>
</comment>
<organism evidence="1 2">
    <name type="scientific">Actinoplanes flavus</name>
    <dbReference type="NCBI Taxonomy" id="2820290"/>
    <lineage>
        <taxon>Bacteria</taxon>
        <taxon>Bacillati</taxon>
        <taxon>Actinomycetota</taxon>
        <taxon>Actinomycetes</taxon>
        <taxon>Micromonosporales</taxon>
        <taxon>Micromonosporaceae</taxon>
        <taxon>Actinoplanes</taxon>
    </lineage>
</organism>
<reference evidence="1 2" key="1">
    <citation type="submission" date="2021-03" db="EMBL/GenBank/DDBJ databases">
        <title>Actinoplanes flavus sp. nov., a novel actinomycete isolated from Coconut Palm rhizosphere soil.</title>
        <authorList>
            <person name="Luo X."/>
        </authorList>
    </citation>
    <scope>NUCLEOTIDE SEQUENCE [LARGE SCALE GENOMIC DNA]</scope>
    <source>
        <strain evidence="1 2">NEAU-H7</strain>
    </source>
</reference>
<gene>
    <name evidence="1" type="ORF">J5X75_21075</name>
</gene>
<dbReference type="EMBL" id="JAGFNS010000013">
    <property type="protein sequence ID" value="MBO3740001.1"/>
    <property type="molecule type" value="Genomic_DNA"/>
</dbReference>
<protein>
    <submittedName>
        <fullName evidence="1">Uncharacterized protein</fullName>
    </submittedName>
</protein>
<dbReference type="RefSeq" id="WP_208469130.1">
    <property type="nucleotide sequence ID" value="NZ_JAGFNS010000013.1"/>
</dbReference>